<proteinExistence type="predicted"/>
<accession>A0A4C1SVZ6</accession>
<protein>
    <submittedName>
        <fullName evidence="2">Uncharacterized protein</fullName>
    </submittedName>
</protein>
<dbReference type="EMBL" id="BGZK01003993">
    <property type="protein sequence ID" value="GBP06126.1"/>
    <property type="molecule type" value="Genomic_DNA"/>
</dbReference>
<evidence type="ECO:0000256" key="1">
    <source>
        <dbReference type="SAM" id="MobiDB-lite"/>
    </source>
</evidence>
<sequence>MWRSYVAADTRLQTVHKNKSSNIQVLHTLPPDLRCTGLVCPLLRIAAPASPGPAKHSAPRDCGPDGTSKRRYRQRPGSRNLRRVHQKVDATRL</sequence>
<organism evidence="2 3">
    <name type="scientific">Eumeta variegata</name>
    <name type="common">Bagworm moth</name>
    <name type="synonym">Eumeta japonica</name>
    <dbReference type="NCBI Taxonomy" id="151549"/>
    <lineage>
        <taxon>Eukaryota</taxon>
        <taxon>Metazoa</taxon>
        <taxon>Ecdysozoa</taxon>
        <taxon>Arthropoda</taxon>
        <taxon>Hexapoda</taxon>
        <taxon>Insecta</taxon>
        <taxon>Pterygota</taxon>
        <taxon>Neoptera</taxon>
        <taxon>Endopterygota</taxon>
        <taxon>Lepidoptera</taxon>
        <taxon>Glossata</taxon>
        <taxon>Ditrysia</taxon>
        <taxon>Tineoidea</taxon>
        <taxon>Psychidae</taxon>
        <taxon>Oiketicinae</taxon>
        <taxon>Eumeta</taxon>
    </lineage>
</organism>
<reference evidence="2 3" key="1">
    <citation type="journal article" date="2019" name="Commun. Biol.">
        <title>The bagworm genome reveals a unique fibroin gene that provides high tensile strength.</title>
        <authorList>
            <person name="Kono N."/>
            <person name="Nakamura H."/>
            <person name="Ohtoshi R."/>
            <person name="Tomita M."/>
            <person name="Numata K."/>
            <person name="Arakawa K."/>
        </authorList>
    </citation>
    <scope>NUCLEOTIDE SEQUENCE [LARGE SCALE GENOMIC DNA]</scope>
</reference>
<dbReference type="Proteomes" id="UP000299102">
    <property type="component" value="Unassembled WGS sequence"/>
</dbReference>
<dbReference type="AlphaFoldDB" id="A0A4C1SVZ6"/>
<evidence type="ECO:0000313" key="3">
    <source>
        <dbReference type="Proteomes" id="UP000299102"/>
    </source>
</evidence>
<feature type="region of interest" description="Disordered" evidence="1">
    <location>
        <begin position="49"/>
        <end position="93"/>
    </location>
</feature>
<evidence type="ECO:0000313" key="2">
    <source>
        <dbReference type="EMBL" id="GBP06126.1"/>
    </source>
</evidence>
<feature type="compositionally biased region" description="Basic residues" evidence="1">
    <location>
        <begin position="69"/>
        <end position="85"/>
    </location>
</feature>
<gene>
    <name evidence="2" type="ORF">EVAR_69251_1</name>
</gene>
<name>A0A4C1SVZ6_EUMVA</name>
<comment type="caution">
    <text evidence="2">The sequence shown here is derived from an EMBL/GenBank/DDBJ whole genome shotgun (WGS) entry which is preliminary data.</text>
</comment>
<keyword evidence="3" id="KW-1185">Reference proteome</keyword>